<comment type="caution">
    <text evidence="1">The sequence shown here is derived from an EMBL/GenBank/DDBJ whole genome shotgun (WGS) entry which is preliminary data.</text>
</comment>
<protein>
    <recommendedName>
        <fullName evidence="3">DUF1618 domain-containing protein</fullName>
    </recommendedName>
</protein>
<organism evidence="1 2">
    <name type="scientific">Ensete ventricosum</name>
    <name type="common">Abyssinian banana</name>
    <name type="synonym">Musa ensete</name>
    <dbReference type="NCBI Taxonomy" id="4639"/>
    <lineage>
        <taxon>Eukaryota</taxon>
        <taxon>Viridiplantae</taxon>
        <taxon>Streptophyta</taxon>
        <taxon>Embryophyta</taxon>
        <taxon>Tracheophyta</taxon>
        <taxon>Spermatophyta</taxon>
        <taxon>Magnoliopsida</taxon>
        <taxon>Liliopsida</taxon>
        <taxon>Zingiberales</taxon>
        <taxon>Musaceae</taxon>
        <taxon>Ensete</taxon>
    </lineage>
</organism>
<evidence type="ECO:0000313" key="2">
    <source>
        <dbReference type="Proteomes" id="UP001222027"/>
    </source>
</evidence>
<gene>
    <name evidence="1" type="ORF">OPV22_000622</name>
</gene>
<sequence>MVYEEYMEIQVLDDIVLYKENLPCSGRTIILWQDWGDLILSDDSDEALLLPEVVVTRAVCIDMDFIDMQVTEAYTVFCDGMGSKICYRLEVPTPAVRNRPLFFVSISTLELNHVKSSSELLTISYNICFFLILLEKHLMANVEDEMDSPDEEYEFRTI</sequence>
<accession>A0AAV8RTH4</accession>
<dbReference type="AlphaFoldDB" id="A0AAV8RTH4"/>
<reference evidence="1 2" key="1">
    <citation type="submission" date="2022-12" db="EMBL/GenBank/DDBJ databases">
        <title>Chromosome-scale assembly of the Ensete ventricosum genome.</title>
        <authorList>
            <person name="Dussert Y."/>
            <person name="Stocks J."/>
            <person name="Wendawek A."/>
            <person name="Woldeyes F."/>
            <person name="Nichols R.A."/>
            <person name="Borrell J.S."/>
        </authorList>
    </citation>
    <scope>NUCLEOTIDE SEQUENCE [LARGE SCALE GENOMIC DNA]</scope>
    <source>
        <strain evidence="2">cv. Maze</strain>
        <tissue evidence="1">Seeds</tissue>
    </source>
</reference>
<evidence type="ECO:0008006" key="3">
    <source>
        <dbReference type="Google" id="ProtNLM"/>
    </source>
</evidence>
<proteinExistence type="predicted"/>
<name>A0AAV8RTH4_ENSVE</name>
<keyword evidence="2" id="KW-1185">Reference proteome</keyword>
<evidence type="ECO:0000313" key="1">
    <source>
        <dbReference type="EMBL" id="KAJ8510188.1"/>
    </source>
</evidence>
<dbReference type="Proteomes" id="UP001222027">
    <property type="component" value="Unassembled WGS sequence"/>
</dbReference>
<dbReference type="EMBL" id="JAQQAF010000001">
    <property type="protein sequence ID" value="KAJ8510188.1"/>
    <property type="molecule type" value="Genomic_DNA"/>
</dbReference>